<proteinExistence type="predicted"/>
<evidence type="ECO:0000256" key="1">
    <source>
        <dbReference type="SAM" id="Phobius"/>
    </source>
</evidence>
<feature type="transmembrane region" description="Helical" evidence="1">
    <location>
        <begin position="95"/>
        <end position="115"/>
    </location>
</feature>
<feature type="transmembrane region" description="Helical" evidence="1">
    <location>
        <begin position="73"/>
        <end position="90"/>
    </location>
</feature>
<evidence type="ECO:0000313" key="2">
    <source>
        <dbReference type="EMBL" id="MDQ0120361.1"/>
    </source>
</evidence>
<name>A0ABT9UL43_9MICC</name>
<gene>
    <name evidence="2" type="ORF">J2T22_003562</name>
</gene>
<reference evidence="2 3" key="1">
    <citation type="submission" date="2023-07" db="EMBL/GenBank/DDBJ databases">
        <title>Sorghum-associated microbial communities from plants grown in Nebraska, USA.</title>
        <authorList>
            <person name="Schachtman D."/>
        </authorList>
    </citation>
    <scope>NUCLEOTIDE SEQUENCE [LARGE SCALE GENOMIC DNA]</scope>
    <source>
        <strain evidence="2 3">DS994</strain>
    </source>
</reference>
<feature type="transmembrane region" description="Helical" evidence="1">
    <location>
        <begin position="135"/>
        <end position="160"/>
    </location>
</feature>
<organism evidence="2 3">
    <name type="scientific">Pseudarthrobacter defluvii</name>
    <dbReference type="NCBI Taxonomy" id="410837"/>
    <lineage>
        <taxon>Bacteria</taxon>
        <taxon>Bacillati</taxon>
        <taxon>Actinomycetota</taxon>
        <taxon>Actinomycetes</taxon>
        <taxon>Micrococcales</taxon>
        <taxon>Micrococcaceae</taxon>
        <taxon>Pseudarthrobacter</taxon>
    </lineage>
</organism>
<dbReference type="EMBL" id="JAUSSY010000014">
    <property type="protein sequence ID" value="MDQ0120361.1"/>
    <property type="molecule type" value="Genomic_DNA"/>
</dbReference>
<accession>A0ABT9UL43</accession>
<feature type="transmembrane region" description="Helical" evidence="1">
    <location>
        <begin position="35"/>
        <end position="53"/>
    </location>
</feature>
<sequence>MDLAALLGGTFGTSGQANLQATLVGMADRTISRSGSIGSAIVNALLLYGINVWPGWRVLPFLTADMPRALDLINASLIAGIIVNLVCAVIRARALLALGNLVVMGVGVAAMMRLWEVFPFDFGTSWSGWPVVVRVLLVLGIVGSVIGAIVELVNLFRALAGLEPRAR</sequence>
<dbReference type="Proteomes" id="UP001226389">
    <property type="component" value="Unassembled WGS sequence"/>
</dbReference>
<keyword evidence="3" id="KW-1185">Reference proteome</keyword>
<keyword evidence="1" id="KW-0472">Membrane</keyword>
<evidence type="ECO:0000313" key="3">
    <source>
        <dbReference type="Proteomes" id="UP001226389"/>
    </source>
</evidence>
<keyword evidence="1" id="KW-0812">Transmembrane</keyword>
<dbReference type="RefSeq" id="WP_307492436.1">
    <property type="nucleotide sequence ID" value="NZ_JAUSSY010000014.1"/>
</dbReference>
<comment type="caution">
    <text evidence="2">The sequence shown here is derived from an EMBL/GenBank/DDBJ whole genome shotgun (WGS) entry which is preliminary data.</text>
</comment>
<protein>
    <submittedName>
        <fullName evidence="2">Uncharacterized protein</fullName>
    </submittedName>
</protein>
<keyword evidence="1" id="KW-1133">Transmembrane helix</keyword>